<dbReference type="InterPro" id="IPR011990">
    <property type="entry name" value="TPR-like_helical_dom_sf"/>
</dbReference>
<accession>X1QIX3</accession>
<proteinExistence type="predicted"/>
<evidence type="ECO:0000256" key="1">
    <source>
        <dbReference type="SAM" id="Coils"/>
    </source>
</evidence>
<feature type="coiled-coil region" evidence="1">
    <location>
        <begin position="90"/>
        <end position="117"/>
    </location>
</feature>
<reference evidence="2" key="1">
    <citation type="journal article" date="2014" name="Front. Microbiol.">
        <title>High frequency of phylogenetically diverse reductive dehalogenase-homologous genes in deep subseafloor sedimentary metagenomes.</title>
        <authorList>
            <person name="Kawai M."/>
            <person name="Futagami T."/>
            <person name="Toyoda A."/>
            <person name="Takaki Y."/>
            <person name="Nishi S."/>
            <person name="Hori S."/>
            <person name="Arai W."/>
            <person name="Tsubouchi T."/>
            <person name="Morono Y."/>
            <person name="Uchiyama I."/>
            <person name="Ito T."/>
            <person name="Fujiyama A."/>
            <person name="Inagaki F."/>
            <person name="Takami H."/>
        </authorList>
    </citation>
    <scope>NUCLEOTIDE SEQUENCE</scope>
    <source>
        <strain evidence="2">Expedition CK06-06</strain>
    </source>
</reference>
<sequence>MVSAKWVNKIDGLVKEGNLKIALQELENILKLIPFNKIARRKKAEIYYMQNNLRESLVSYEELISYYKSKEEPLKQFELLKNIGKIYGLLNNSKKAIENYNNALEKFNSLEIELQKDLLEEKIFLLYDLAAFYSKRNQYTEALKFYGDLFQIHSKYGPLEGIAGDLFEIASIHYKKKDYDKSLLKYYESLKIYNELKHPGISICSSA</sequence>
<organism evidence="2">
    <name type="scientific">marine sediment metagenome</name>
    <dbReference type="NCBI Taxonomy" id="412755"/>
    <lineage>
        <taxon>unclassified sequences</taxon>
        <taxon>metagenomes</taxon>
        <taxon>ecological metagenomes</taxon>
    </lineage>
</organism>
<dbReference type="SUPFAM" id="SSF48452">
    <property type="entry name" value="TPR-like"/>
    <property type="match status" value="2"/>
</dbReference>
<dbReference type="AlphaFoldDB" id="X1QIX3"/>
<keyword evidence="1" id="KW-0175">Coiled coil</keyword>
<dbReference type="Gene3D" id="1.25.40.10">
    <property type="entry name" value="Tetratricopeptide repeat domain"/>
    <property type="match status" value="2"/>
</dbReference>
<evidence type="ECO:0000313" key="2">
    <source>
        <dbReference type="EMBL" id="GAI68422.1"/>
    </source>
</evidence>
<name>X1QIX3_9ZZZZ</name>
<dbReference type="SMART" id="SM00028">
    <property type="entry name" value="TPR"/>
    <property type="match status" value="5"/>
</dbReference>
<dbReference type="EMBL" id="BARW01004958">
    <property type="protein sequence ID" value="GAI68422.1"/>
    <property type="molecule type" value="Genomic_DNA"/>
</dbReference>
<gene>
    <name evidence="2" type="ORF">S12H4_11171</name>
</gene>
<comment type="caution">
    <text evidence="2">The sequence shown here is derived from an EMBL/GenBank/DDBJ whole genome shotgun (WGS) entry which is preliminary data.</text>
</comment>
<dbReference type="InterPro" id="IPR019734">
    <property type="entry name" value="TPR_rpt"/>
</dbReference>
<protein>
    <submittedName>
        <fullName evidence="2">Uncharacterized protein</fullName>
    </submittedName>
</protein>